<dbReference type="Pfam" id="PF07519">
    <property type="entry name" value="Tannase"/>
    <property type="match status" value="1"/>
</dbReference>
<keyword evidence="3" id="KW-0479">Metal-binding</keyword>
<comment type="similarity">
    <text evidence="1 8">Belongs to the tannase family.</text>
</comment>
<dbReference type="EC" id="3.1.1.-" evidence="8"/>
<comment type="caution">
    <text evidence="9">The sequence shown here is derived from an EMBL/GenBank/DDBJ whole genome shotgun (WGS) entry which is preliminary data.</text>
</comment>
<dbReference type="Gene3D" id="3.40.50.1820">
    <property type="entry name" value="alpha/beta hydrolase"/>
    <property type="match status" value="2"/>
</dbReference>
<evidence type="ECO:0000313" key="9">
    <source>
        <dbReference type="EMBL" id="KAF4624789.1"/>
    </source>
</evidence>
<dbReference type="EMBL" id="JAAMPI010001553">
    <property type="protein sequence ID" value="KAF4624789.1"/>
    <property type="molecule type" value="Genomic_DNA"/>
</dbReference>
<dbReference type="SUPFAM" id="SSF53474">
    <property type="entry name" value="alpha/beta-Hydrolases"/>
    <property type="match status" value="1"/>
</dbReference>
<keyword evidence="7" id="KW-1015">Disulfide bond</keyword>
<evidence type="ECO:0000313" key="10">
    <source>
        <dbReference type="Proteomes" id="UP000566819"/>
    </source>
</evidence>
<dbReference type="GO" id="GO:0046872">
    <property type="term" value="F:metal ion binding"/>
    <property type="evidence" value="ECO:0007669"/>
    <property type="project" value="UniProtKB-KW"/>
</dbReference>
<keyword evidence="4" id="KW-0732">Signal</keyword>
<dbReference type="AlphaFoldDB" id="A0A8H4R9R6"/>
<reference evidence="9 10" key="1">
    <citation type="submission" date="2020-03" db="EMBL/GenBank/DDBJ databases">
        <title>Draft Genome Sequence of Cudoniella acicularis.</title>
        <authorList>
            <person name="Buettner E."/>
            <person name="Kellner H."/>
        </authorList>
    </citation>
    <scope>NUCLEOTIDE SEQUENCE [LARGE SCALE GENOMIC DNA]</scope>
    <source>
        <strain evidence="9 10">DSM 108380</strain>
    </source>
</reference>
<keyword evidence="10" id="KW-1185">Reference proteome</keyword>
<dbReference type="PANTHER" id="PTHR33938">
    <property type="entry name" value="FERULOYL ESTERASE B-RELATED"/>
    <property type="match status" value="1"/>
</dbReference>
<evidence type="ECO:0000256" key="2">
    <source>
        <dbReference type="ARBA" id="ARBA00022487"/>
    </source>
</evidence>
<keyword evidence="2" id="KW-0719">Serine esterase</keyword>
<dbReference type="GO" id="GO:0030600">
    <property type="term" value="F:feruloyl esterase activity"/>
    <property type="evidence" value="ECO:0007669"/>
    <property type="project" value="UniProtKB-ARBA"/>
</dbReference>
<proteinExistence type="inferred from homology"/>
<evidence type="ECO:0000256" key="4">
    <source>
        <dbReference type="ARBA" id="ARBA00022729"/>
    </source>
</evidence>
<dbReference type="InterPro" id="IPR011118">
    <property type="entry name" value="Tannase/feruloyl_esterase"/>
</dbReference>
<organism evidence="9 10">
    <name type="scientific">Cudoniella acicularis</name>
    <dbReference type="NCBI Taxonomy" id="354080"/>
    <lineage>
        <taxon>Eukaryota</taxon>
        <taxon>Fungi</taxon>
        <taxon>Dikarya</taxon>
        <taxon>Ascomycota</taxon>
        <taxon>Pezizomycotina</taxon>
        <taxon>Leotiomycetes</taxon>
        <taxon>Helotiales</taxon>
        <taxon>Tricladiaceae</taxon>
        <taxon>Cudoniella</taxon>
    </lineage>
</organism>
<name>A0A8H4R9R6_9HELO</name>
<evidence type="ECO:0000256" key="8">
    <source>
        <dbReference type="RuleBase" id="RU361238"/>
    </source>
</evidence>
<keyword evidence="5 8" id="KW-0378">Hydrolase</keyword>
<dbReference type="OrthoDB" id="3039123at2759"/>
<dbReference type="PANTHER" id="PTHR33938:SF13">
    <property type="entry name" value="CARBOXYLIC ESTER HYDROLASE"/>
    <property type="match status" value="1"/>
</dbReference>
<accession>A0A8H4R9R6</accession>
<evidence type="ECO:0000256" key="5">
    <source>
        <dbReference type="ARBA" id="ARBA00022801"/>
    </source>
</evidence>
<evidence type="ECO:0000256" key="3">
    <source>
        <dbReference type="ARBA" id="ARBA00022723"/>
    </source>
</evidence>
<gene>
    <name evidence="9" type="ORF">G7Y89_g13380</name>
</gene>
<sequence>MEFSNFSSPLPSTCSAQSIPIPSLYGAEILSLSASLISNYSATVPDYFYLNHPSISVQNATFCNITVTYTHPGQNDTISVEVWLPLDTWNGRMQAIGGGGWIAGRSPFQYQGMSGAIGEGYATITTDAGLGSASDPTNWALLSPGNLNLYNLQNLASVSLNDAASIGKSLITNFYGQPPQYSYWNGCSQGGRQGLMLAQQYPTAYDGIVASAPAINWGEMIVTLFWPQLVMNIMNIYPHGCELKQLTSAAVSACDGNDGILDRIISDVDSCHFSPFSLIGTTFNCSGAEMQISEAAAVVANTTWAGAHSSSGNFLWYGPEYGSVLGDENIYTGIAATECFSNNSCVGKPSSLVTQWIQLFVEKNPSFNYNNLTHSDFDRIYHASVQQFSSIIGTNDPDLSEFQATGGKILAFHGLADQIIPPKGTRHYYDAVTAVTPDVHDFYRVFEVPGLGHCYGGNGGQPTAVFDAMRAWVENGTVPNTLPISFRDANGTENHRILCPYPQKARFDGTGNPVDAESFKCA</sequence>
<evidence type="ECO:0000256" key="6">
    <source>
        <dbReference type="ARBA" id="ARBA00022837"/>
    </source>
</evidence>
<dbReference type="InterPro" id="IPR029058">
    <property type="entry name" value="AB_hydrolase_fold"/>
</dbReference>
<evidence type="ECO:0000256" key="7">
    <source>
        <dbReference type="ARBA" id="ARBA00023157"/>
    </source>
</evidence>
<keyword evidence="6" id="KW-0106">Calcium</keyword>
<dbReference type="Proteomes" id="UP000566819">
    <property type="component" value="Unassembled WGS sequence"/>
</dbReference>
<protein>
    <recommendedName>
        <fullName evidence="8">Carboxylic ester hydrolase</fullName>
        <ecNumber evidence="8">3.1.1.-</ecNumber>
    </recommendedName>
</protein>
<evidence type="ECO:0000256" key="1">
    <source>
        <dbReference type="ARBA" id="ARBA00006249"/>
    </source>
</evidence>